<dbReference type="Gene3D" id="2.115.10.20">
    <property type="entry name" value="Glycosyl hydrolase domain, family 43"/>
    <property type="match status" value="1"/>
</dbReference>
<dbReference type="EMBL" id="JAEPES010000002">
    <property type="protein sequence ID" value="MBK4347101.1"/>
    <property type="molecule type" value="Genomic_DNA"/>
</dbReference>
<dbReference type="GO" id="GO:0004553">
    <property type="term" value="F:hydrolase activity, hydrolyzing O-glycosyl compounds"/>
    <property type="evidence" value="ECO:0007669"/>
    <property type="project" value="InterPro"/>
</dbReference>
<feature type="active site" description="Proton donor" evidence="5">
    <location>
        <position position="198"/>
    </location>
</feature>
<dbReference type="InterPro" id="IPR050727">
    <property type="entry name" value="GH43_arabinanases"/>
</dbReference>
<keyword evidence="4 7" id="KW-0326">Glycosidase</keyword>
<dbReference type="PANTHER" id="PTHR43301:SF3">
    <property type="entry name" value="ARABINAN ENDO-1,5-ALPHA-L-ARABINOSIDASE A-RELATED"/>
    <property type="match status" value="1"/>
</dbReference>
<gene>
    <name evidence="9" type="ORF">IV501_05590</name>
</gene>
<comment type="similarity">
    <text evidence="2 7">Belongs to the glycosyl hydrolase 43 family.</text>
</comment>
<feature type="site" description="Important for catalytic activity, responsible for pKa modulation of the active site Glu and correct orientation of both the proton donor and substrate" evidence="6">
    <location>
        <position position="150"/>
    </location>
</feature>
<evidence type="ECO:0000313" key="10">
    <source>
        <dbReference type="Proteomes" id="UP000636458"/>
    </source>
</evidence>
<feature type="signal peptide" evidence="8">
    <location>
        <begin position="1"/>
        <end position="17"/>
    </location>
</feature>
<name>A0A934W2R2_9MICO</name>
<dbReference type="AlphaFoldDB" id="A0A934W2R2"/>
<dbReference type="SUPFAM" id="SSF75005">
    <property type="entry name" value="Arabinanase/levansucrase/invertase"/>
    <property type="match status" value="1"/>
</dbReference>
<organism evidence="9 10">
    <name type="scientific">Lacisediminihabitans changchengi</name>
    <dbReference type="NCBI Taxonomy" id="2787634"/>
    <lineage>
        <taxon>Bacteria</taxon>
        <taxon>Bacillati</taxon>
        <taxon>Actinomycetota</taxon>
        <taxon>Actinomycetes</taxon>
        <taxon>Micrococcales</taxon>
        <taxon>Microbacteriaceae</taxon>
        <taxon>Lacisediminihabitans</taxon>
    </lineage>
</organism>
<dbReference type="Pfam" id="PF04616">
    <property type="entry name" value="Glyco_hydro_43"/>
    <property type="match status" value="1"/>
</dbReference>
<reference evidence="9" key="1">
    <citation type="submission" date="2021-01" db="EMBL/GenBank/DDBJ databases">
        <title>Lacisediminihabitans sp. nov. strain G11-30, isolated from Antarctic Soil.</title>
        <authorList>
            <person name="Li J."/>
        </authorList>
    </citation>
    <scope>NUCLEOTIDE SEQUENCE</scope>
    <source>
        <strain evidence="9">G11-30</strain>
    </source>
</reference>
<evidence type="ECO:0000256" key="1">
    <source>
        <dbReference type="ARBA" id="ARBA00004834"/>
    </source>
</evidence>
<keyword evidence="3 7" id="KW-0378">Hydrolase</keyword>
<evidence type="ECO:0000313" key="9">
    <source>
        <dbReference type="EMBL" id="MBK4347101.1"/>
    </source>
</evidence>
<dbReference type="PANTHER" id="PTHR43301">
    <property type="entry name" value="ARABINAN ENDO-1,5-ALPHA-L-ARABINOSIDASE"/>
    <property type="match status" value="1"/>
</dbReference>
<proteinExistence type="inferred from homology"/>
<dbReference type="InterPro" id="IPR006710">
    <property type="entry name" value="Glyco_hydro_43"/>
</dbReference>
<evidence type="ECO:0000256" key="2">
    <source>
        <dbReference type="ARBA" id="ARBA00009865"/>
    </source>
</evidence>
<evidence type="ECO:0000256" key="4">
    <source>
        <dbReference type="ARBA" id="ARBA00023295"/>
    </source>
</evidence>
<keyword evidence="8" id="KW-0732">Signal</keyword>
<evidence type="ECO:0000256" key="7">
    <source>
        <dbReference type="RuleBase" id="RU361187"/>
    </source>
</evidence>
<dbReference type="Proteomes" id="UP000636458">
    <property type="component" value="Unassembled WGS sequence"/>
</dbReference>
<accession>A0A934W2R2</accession>
<sequence length="314" mass="33411">MLLAFAALATLVPAASASALTGSTRLHDPSIIKVGSCFYGFSTGFENDPLNPSGSITEYKTCDPTAATGWVKVGNIWNSTPSWIVKKLGSNPPNIWAPDIKVINGKYYLYYAASLWANNTIADMGVATATSITGPWTDQGLVTDVNYPIDPNVERGPKNSLYVSWGSWAGTYMHLLDNATGKLSTTNNNLWMIAKGIESPTIMHDGGYYYLFGSKGSCCSGVNSTYYTVVGRSTSITGPYLDKAGVNMVSGGGTTVLTGASPKVAAGGGDAYERGALKYFAYHYYDANNAGRETLDIRQVTFSNGWPVMGAPLS</sequence>
<dbReference type="CDD" id="cd08998">
    <property type="entry name" value="GH43_Arb43a-like"/>
    <property type="match status" value="1"/>
</dbReference>
<protein>
    <submittedName>
        <fullName evidence="9">Arabinan endo-1,5-alpha-L-arabinosidase</fullName>
    </submittedName>
</protein>
<evidence type="ECO:0000256" key="5">
    <source>
        <dbReference type="PIRSR" id="PIRSR606710-1"/>
    </source>
</evidence>
<evidence type="ECO:0000256" key="6">
    <source>
        <dbReference type="PIRSR" id="PIRSR606710-2"/>
    </source>
</evidence>
<evidence type="ECO:0000256" key="8">
    <source>
        <dbReference type="SAM" id="SignalP"/>
    </source>
</evidence>
<keyword evidence="10" id="KW-1185">Reference proteome</keyword>
<feature type="chain" id="PRO_5039036476" evidence="8">
    <location>
        <begin position="18"/>
        <end position="314"/>
    </location>
</feature>
<dbReference type="GO" id="GO:0005975">
    <property type="term" value="P:carbohydrate metabolic process"/>
    <property type="evidence" value="ECO:0007669"/>
    <property type="project" value="InterPro"/>
</dbReference>
<evidence type="ECO:0000256" key="3">
    <source>
        <dbReference type="ARBA" id="ARBA00022801"/>
    </source>
</evidence>
<dbReference type="RefSeq" id="WP_200555473.1">
    <property type="nucleotide sequence ID" value="NZ_JAEPES010000002.1"/>
</dbReference>
<comment type="caution">
    <text evidence="9">The sequence shown here is derived from an EMBL/GenBank/DDBJ whole genome shotgun (WGS) entry which is preliminary data.</text>
</comment>
<comment type="pathway">
    <text evidence="1">Glycan metabolism; L-arabinan degradation.</text>
</comment>
<feature type="active site" description="Proton acceptor" evidence="5">
    <location>
        <position position="28"/>
    </location>
</feature>
<dbReference type="InterPro" id="IPR023296">
    <property type="entry name" value="Glyco_hydro_beta-prop_sf"/>
</dbReference>